<evidence type="ECO:0000313" key="2">
    <source>
        <dbReference type="Proteomes" id="UP000324222"/>
    </source>
</evidence>
<accession>A0A5B7EUS1</accession>
<name>A0A5B7EUS1_PORTR</name>
<reference evidence="1 2" key="1">
    <citation type="submission" date="2019-05" db="EMBL/GenBank/DDBJ databases">
        <title>Another draft genome of Portunus trituberculatus and its Hox gene families provides insights of decapod evolution.</title>
        <authorList>
            <person name="Jeong J.-H."/>
            <person name="Song I."/>
            <person name="Kim S."/>
            <person name="Choi T."/>
            <person name="Kim D."/>
            <person name="Ryu S."/>
            <person name="Kim W."/>
        </authorList>
    </citation>
    <scope>NUCLEOTIDE SEQUENCE [LARGE SCALE GENOMIC DNA]</scope>
    <source>
        <tissue evidence="1">Muscle</tissue>
    </source>
</reference>
<dbReference type="AlphaFoldDB" id="A0A5B7EUS1"/>
<dbReference type="EMBL" id="VSRR010003417">
    <property type="protein sequence ID" value="MPC36054.1"/>
    <property type="molecule type" value="Genomic_DNA"/>
</dbReference>
<organism evidence="1 2">
    <name type="scientific">Portunus trituberculatus</name>
    <name type="common">Swimming crab</name>
    <name type="synonym">Neptunus trituberculatus</name>
    <dbReference type="NCBI Taxonomy" id="210409"/>
    <lineage>
        <taxon>Eukaryota</taxon>
        <taxon>Metazoa</taxon>
        <taxon>Ecdysozoa</taxon>
        <taxon>Arthropoda</taxon>
        <taxon>Crustacea</taxon>
        <taxon>Multicrustacea</taxon>
        <taxon>Malacostraca</taxon>
        <taxon>Eumalacostraca</taxon>
        <taxon>Eucarida</taxon>
        <taxon>Decapoda</taxon>
        <taxon>Pleocyemata</taxon>
        <taxon>Brachyura</taxon>
        <taxon>Eubrachyura</taxon>
        <taxon>Portunoidea</taxon>
        <taxon>Portunidae</taxon>
        <taxon>Portuninae</taxon>
        <taxon>Portunus</taxon>
    </lineage>
</organism>
<comment type="caution">
    <text evidence="1">The sequence shown here is derived from an EMBL/GenBank/DDBJ whole genome shotgun (WGS) entry which is preliminary data.</text>
</comment>
<dbReference type="Proteomes" id="UP000324222">
    <property type="component" value="Unassembled WGS sequence"/>
</dbReference>
<proteinExistence type="predicted"/>
<keyword evidence="2" id="KW-1185">Reference proteome</keyword>
<protein>
    <submittedName>
        <fullName evidence="1">Uncharacterized protein</fullName>
    </submittedName>
</protein>
<evidence type="ECO:0000313" key="1">
    <source>
        <dbReference type="EMBL" id="MPC36054.1"/>
    </source>
</evidence>
<sequence>MVEDLTSGGSEGKHSKTELLPLVQSLEKAGHKWPQTAFPAHSLSHSQSSGREALSSRCVGYQSVDFDSNLDWSIHIFHPPANSSFSWLTYGHPANWDVTMATCPGVMAVTYH</sequence>
<gene>
    <name evidence="1" type="ORF">E2C01_029500</name>
</gene>